<accession>A0A8H6YGR1</accession>
<evidence type="ECO:0008006" key="3">
    <source>
        <dbReference type="Google" id="ProtNLM"/>
    </source>
</evidence>
<protein>
    <recommendedName>
        <fullName evidence="3">F-box domain-containing protein</fullName>
    </recommendedName>
</protein>
<comment type="caution">
    <text evidence="1">The sequence shown here is derived from an EMBL/GenBank/DDBJ whole genome shotgun (WGS) entry which is preliminary data.</text>
</comment>
<dbReference type="InterPro" id="IPR036047">
    <property type="entry name" value="F-box-like_dom_sf"/>
</dbReference>
<keyword evidence="2" id="KW-1185">Reference proteome</keyword>
<evidence type="ECO:0000313" key="1">
    <source>
        <dbReference type="EMBL" id="KAF7357680.1"/>
    </source>
</evidence>
<name>A0A8H6YGR1_9AGAR</name>
<dbReference type="Proteomes" id="UP000620124">
    <property type="component" value="Unassembled WGS sequence"/>
</dbReference>
<organism evidence="1 2">
    <name type="scientific">Mycena venus</name>
    <dbReference type="NCBI Taxonomy" id="2733690"/>
    <lineage>
        <taxon>Eukaryota</taxon>
        <taxon>Fungi</taxon>
        <taxon>Dikarya</taxon>
        <taxon>Basidiomycota</taxon>
        <taxon>Agaricomycotina</taxon>
        <taxon>Agaricomycetes</taxon>
        <taxon>Agaricomycetidae</taxon>
        <taxon>Agaricales</taxon>
        <taxon>Marasmiineae</taxon>
        <taxon>Mycenaceae</taxon>
        <taxon>Mycena</taxon>
    </lineage>
</organism>
<dbReference type="AlphaFoldDB" id="A0A8H6YGR1"/>
<sequence>MPPTLPTELVAYIIDLIDDADRDSLLSCSLVSRSWVQSSQSHLFRNISLPYRPFWQRYYPGVSGVLCHLLNNILFESPHLAHYIQTLEIVDNNGRNPGWVTSEPSLTLLLPKLSALRRLSLTHLIWDTLSEDRQQSFISLLARPTLTSVHLTRCKFPTFLHLSIVLSTALSLERLSLDGAYFNSVLDLASEPHAEQSLHEPVTLGHLTLKNTHLLPGTLNSSVLPHVLDITRLRSFCCDRTCYPSVAPLLPLLGRAGTLERLELVFIPKPADFDLRLVTSLRHLSIGRLVMTVGDESLARSLVGFLSNIYALTQLEVLQISVVAETRPPSECIKWDAWARFDDLLTTSSLDHLRRVALDVCVVWDNSLTPCTPPIVKSELARLETTLPKLARRGVLQVEGTLF</sequence>
<proteinExistence type="predicted"/>
<gene>
    <name evidence="1" type="ORF">MVEN_00813600</name>
</gene>
<dbReference type="OrthoDB" id="2788229at2759"/>
<evidence type="ECO:0000313" key="2">
    <source>
        <dbReference type="Proteomes" id="UP000620124"/>
    </source>
</evidence>
<reference evidence="1" key="1">
    <citation type="submission" date="2020-05" db="EMBL/GenBank/DDBJ databases">
        <title>Mycena genomes resolve the evolution of fungal bioluminescence.</title>
        <authorList>
            <person name="Tsai I.J."/>
        </authorList>
    </citation>
    <scope>NUCLEOTIDE SEQUENCE</scope>
    <source>
        <strain evidence="1">CCC161011</strain>
    </source>
</reference>
<dbReference type="EMBL" id="JACAZI010000006">
    <property type="protein sequence ID" value="KAF7357680.1"/>
    <property type="molecule type" value="Genomic_DNA"/>
</dbReference>
<dbReference type="SUPFAM" id="SSF81383">
    <property type="entry name" value="F-box domain"/>
    <property type="match status" value="1"/>
</dbReference>